<dbReference type="GO" id="GO:0016740">
    <property type="term" value="F:transferase activity"/>
    <property type="evidence" value="ECO:0007669"/>
    <property type="project" value="UniProtKB-KW"/>
</dbReference>
<dbReference type="InterPro" id="IPR037171">
    <property type="entry name" value="NagB/RpiA_transferase-like"/>
</dbReference>
<comment type="caution">
    <text evidence="4">The sequence shown here is derived from an EMBL/GenBank/DDBJ whole genome shotgun (WGS) entry which is preliminary data.</text>
</comment>
<organism evidence="4 5">
    <name type="scientific">Balneatrix alpica</name>
    <dbReference type="NCBI Taxonomy" id="75684"/>
    <lineage>
        <taxon>Bacteria</taxon>
        <taxon>Pseudomonadati</taxon>
        <taxon>Pseudomonadota</taxon>
        <taxon>Gammaproteobacteria</taxon>
        <taxon>Oceanospirillales</taxon>
        <taxon>Balneatrichaceae</taxon>
        <taxon>Balneatrix</taxon>
    </lineage>
</organism>
<reference evidence="4 5" key="1">
    <citation type="submission" date="2024-09" db="EMBL/GenBank/DDBJ databases">
        <authorList>
            <person name="Sun Q."/>
            <person name="Mori K."/>
        </authorList>
    </citation>
    <scope>NUCLEOTIDE SEQUENCE [LARGE SCALE GENOMIC DNA]</scope>
    <source>
        <strain evidence="4 5">ATCC 51285</strain>
    </source>
</reference>
<dbReference type="Pfam" id="PF01144">
    <property type="entry name" value="CoA_trans"/>
    <property type="match status" value="1"/>
</dbReference>
<evidence type="ECO:0000256" key="3">
    <source>
        <dbReference type="PIRNR" id="PIRNR000858"/>
    </source>
</evidence>
<keyword evidence="2 3" id="KW-0808">Transferase</keyword>
<dbReference type="Gene3D" id="3.40.1080.10">
    <property type="entry name" value="Glutaconate Coenzyme A-transferase"/>
    <property type="match status" value="2"/>
</dbReference>
<dbReference type="PANTHER" id="PTHR43293:SF1">
    <property type="entry name" value="ACETATE COA-TRANSFERASE YDIF"/>
    <property type="match status" value="1"/>
</dbReference>
<keyword evidence="5" id="KW-1185">Reference proteome</keyword>
<evidence type="ECO:0000256" key="1">
    <source>
        <dbReference type="ARBA" id="ARBA00007154"/>
    </source>
</evidence>
<dbReference type="PANTHER" id="PTHR43293">
    <property type="entry name" value="ACETATE COA-TRANSFERASE YDIF"/>
    <property type="match status" value="1"/>
</dbReference>
<dbReference type="Proteomes" id="UP001589628">
    <property type="component" value="Unassembled WGS sequence"/>
</dbReference>
<evidence type="ECO:0000313" key="4">
    <source>
        <dbReference type="EMBL" id="MFB9887810.1"/>
    </source>
</evidence>
<dbReference type="EMBL" id="JBHLZN010000006">
    <property type="protein sequence ID" value="MFB9887810.1"/>
    <property type="molecule type" value="Genomic_DNA"/>
</dbReference>
<accession>A0ABV5ZEV4</accession>
<evidence type="ECO:0000256" key="2">
    <source>
        <dbReference type="ARBA" id="ARBA00022679"/>
    </source>
</evidence>
<dbReference type="InterPro" id="IPR014388">
    <property type="entry name" value="3-oxoacid_CoA-transferase"/>
</dbReference>
<sequence>MQKLISADQAAALIKDHDSLLTGGFVGIGFAESLAKALARRFQQSSQPRHLTLVYAAGQGDGGERGLNHLALPGLLKTVIGGHWGLVPKLGQLVQKEAIEAYNLPQGIICHLFRDIAAKRPGTISKVGLHTFVDPRYQGGRLNQRSQQERVKLLQLGSDEYLFYPTFAANVAFLRGTTADKRGNISMEKEALPLEALAIAQAVHNSGGKVIVQVERLTEQHLLPPDRVRIPGILVDHVVLAEPGDHPQTFSETYNPAYCHEISYQPEWQSSALDLRKLICRRALLELGQGAVVNLGIGMPEGIAQVAAEEQRLQRVTLTIEPGAIGGHPASGLSFGAVAGAEAIIDQPAQFDFYDGGGLDQAFLGMAEVSQWGDVNVSRFANKLAGAGGFINISQNAKEVYFLGSFTSGPQDIRISDGQLHIIRNGEICKFVEQVQHLTFNGRYANQRQQRVCFITERAVFQLSAEGLILSEIAPGVDLHKDVLELMGFRPLLPEPPRLMDSRLFRQGPMHLNHQGSQPLAELRQLWRQLSCP</sequence>
<dbReference type="SUPFAM" id="SSF100950">
    <property type="entry name" value="NagB/RpiA/CoA transferase-like"/>
    <property type="match status" value="2"/>
</dbReference>
<dbReference type="PIRSF" id="PIRSF000858">
    <property type="entry name" value="SCOT-t"/>
    <property type="match status" value="1"/>
</dbReference>
<dbReference type="RefSeq" id="WP_051527591.1">
    <property type="nucleotide sequence ID" value="NZ_JBHLZN010000006.1"/>
</dbReference>
<evidence type="ECO:0000313" key="5">
    <source>
        <dbReference type="Proteomes" id="UP001589628"/>
    </source>
</evidence>
<dbReference type="InterPro" id="IPR004165">
    <property type="entry name" value="CoA_trans_fam_I"/>
</dbReference>
<proteinExistence type="inferred from homology"/>
<dbReference type="EC" id="2.8.3.8" evidence="3"/>
<comment type="catalytic activity">
    <reaction evidence="3">
        <text>an acyl-CoA + acetate = a carboxylate + acetyl-CoA</text>
        <dbReference type="Rhea" id="RHEA:13381"/>
        <dbReference type="ChEBI" id="CHEBI:29067"/>
        <dbReference type="ChEBI" id="CHEBI:30089"/>
        <dbReference type="ChEBI" id="CHEBI:57288"/>
        <dbReference type="ChEBI" id="CHEBI:58342"/>
        <dbReference type="EC" id="2.8.3.8"/>
    </reaction>
</comment>
<comment type="similarity">
    <text evidence="1 3">Belongs to the 3-oxoacid CoA-transferase family.</text>
</comment>
<protein>
    <recommendedName>
        <fullName evidence="3">Acetate CoA-transferase YdiF</fullName>
        <ecNumber evidence="3">2.8.3.8</ecNumber>
    </recommendedName>
</protein>
<name>A0ABV5ZEV4_9GAMM</name>
<gene>
    <name evidence="4" type="ORF">ACFFLH_15450</name>
</gene>
<dbReference type="SMART" id="SM00882">
    <property type="entry name" value="CoA_trans"/>
    <property type="match status" value="1"/>
</dbReference>
<comment type="function">
    <text evidence="3">CoA transferase having broad substrate specificity for short-chain acyl-CoA thioesters with the activity decreasing when the length of the carboxylic acid chain exceeds four carbons.</text>
</comment>